<sequence>MRAVVGIGHFRLALNSTTALDVPITLTSALRTKQPIDTITIAGSSQGIFQNRRFVKESVVTQNPIHWCDRADAQGDVTLSCNEPVDLYDFNLLTTTCTTYATGRAPRVWQALVSSWAYGN</sequence>
<organism evidence="1 2">
    <name type="scientific">Parelaphostrongylus tenuis</name>
    <name type="common">Meningeal worm</name>
    <dbReference type="NCBI Taxonomy" id="148309"/>
    <lineage>
        <taxon>Eukaryota</taxon>
        <taxon>Metazoa</taxon>
        <taxon>Ecdysozoa</taxon>
        <taxon>Nematoda</taxon>
        <taxon>Chromadorea</taxon>
        <taxon>Rhabditida</taxon>
        <taxon>Rhabditina</taxon>
        <taxon>Rhabditomorpha</taxon>
        <taxon>Strongyloidea</taxon>
        <taxon>Metastrongylidae</taxon>
        <taxon>Parelaphostrongylus</taxon>
    </lineage>
</organism>
<dbReference type="EMBL" id="JAHQIW010003120">
    <property type="protein sequence ID" value="KAJ1357388.1"/>
    <property type="molecule type" value="Genomic_DNA"/>
</dbReference>
<evidence type="ECO:0000313" key="1">
    <source>
        <dbReference type="EMBL" id="KAJ1357388.1"/>
    </source>
</evidence>
<gene>
    <name evidence="1" type="ORF">KIN20_015525</name>
</gene>
<dbReference type="AlphaFoldDB" id="A0AAD5QMB9"/>
<dbReference type="Proteomes" id="UP001196413">
    <property type="component" value="Unassembled WGS sequence"/>
</dbReference>
<evidence type="ECO:0000313" key="2">
    <source>
        <dbReference type="Proteomes" id="UP001196413"/>
    </source>
</evidence>
<protein>
    <submittedName>
        <fullName evidence="1">Uncharacterized protein</fullName>
    </submittedName>
</protein>
<accession>A0AAD5QMB9</accession>
<comment type="caution">
    <text evidence="1">The sequence shown here is derived from an EMBL/GenBank/DDBJ whole genome shotgun (WGS) entry which is preliminary data.</text>
</comment>
<proteinExistence type="predicted"/>
<reference evidence="1" key="1">
    <citation type="submission" date="2021-06" db="EMBL/GenBank/DDBJ databases">
        <title>Parelaphostrongylus tenuis whole genome reference sequence.</title>
        <authorList>
            <person name="Garwood T.J."/>
            <person name="Larsen P.A."/>
            <person name="Fountain-Jones N.M."/>
            <person name="Garbe J.R."/>
            <person name="Macchietto M.G."/>
            <person name="Kania S.A."/>
            <person name="Gerhold R.W."/>
            <person name="Richards J.E."/>
            <person name="Wolf T.M."/>
        </authorList>
    </citation>
    <scope>NUCLEOTIDE SEQUENCE</scope>
    <source>
        <strain evidence="1">MNPRO001-30</strain>
        <tissue evidence="1">Meninges</tissue>
    </source>
</reference>
<name>A0AAD5QMB9_PARTN</name>
<keyword evidence="2" id="KW-1185">Reference proteome</keyword>